<evidence type="ECO:0000313" key="6">
    <source>
        <dbReference type="Proteomes" id="UP000007648"/>
    </source>
</evidence>
<dbReference type="GO" id="GO:0071013">
    <property type="term" value="C:catalytic step 2 spliceosome"/>
    <property type="evidence" value="ECO:0007669"/>
    <property type="project" value="TreeGrafter"/>
</dbReference>
<name>A0A7N4V1J5_SARHA</name>
<organism evidence="5 6">
    <name type="scientific">Sarcophilus harrisii</name>
    <name type="common">Tasmanian devil</name>
    <name type="synonym">Sarcophilus laniarius</name>
    <dbReference type="NCBI Taxonomy" id="9305"/>
    <lineage>
        <taxon>Eukaryota</taxon>
        <taxon>Metazoa</taxon>
        <taxon>Chordata</taxon>
        <taxon>Craniata</taxon>
        <taxon>Vertebrata</taxon>
        <taxon>Euteleostomi</taxon>
        <taxon>Mammalia</taxon>
        <taxon>Metatheria</taxon>
        <taxon>Dasyuromorphia</taxon>
        <taxon>Dasyuridae</taxon>
        <taxon>Sarcophilus</taxon>
    </lineage>
</organism>
<reference evidence="5 6" key="1">
    <citation type="journal article" date="2011" name="Proc. Natl. Acad. Sci. U.S.A.">
        <title>Genetic diversity and population structure of the endangered marsupial Sarcophilus harrisii (Tasmanian devil).</title>
        <authorList>
            <person name="Miller W."/>
            <person name="Hayes V.M."/>
            <person name="Ratan A."/>
            <person name="Petersen D.C."/>
            <person name="Wittekindt N.E."/>
            <person name="Miller J."/>
            <person name="Walenz B."/>
            <person name="Knight J."/>
            <person name="Qi J."/>
            <person name="Zhao F."/>
            <person name="Wang Q."/>
            <person name="Bedoya-Reina O.C."/>
            <person name="Katiyar N."/>
            <person name="Tomsho L.P."/>
            <person name="Kasson L.M."/>
            <person name="Hardie R.A."/>
            <person name="Woodbridge P."/>
            <person name="Tindall E.A."/>
            <person name="Bertelsen M.F."/>
            <person name="Dixon D."/>
            <person name="Pyecroft S."/>
            <person name="Helgen K.M."/>
            <person name="Lesk A.M."/>
            <person name="Pringle T.H."/>
            <person name="Patterson N."/>
            <person name="Zhang Y."/>
            <person name="Kreiss A."/>
            <person name="Woods G.M."/>
            <person name="Jones M.E."/>
            <person name="Schuster S.C."/>
        </authorList>
    </citation>
    <scope>NUCLEOTIDE SEQUENCE [LARGE SCALE GENOMIC DNA]</scope>
</reference>
<dbReference type="AlphaFoldDB" id="A0A7N4V1J5"/>
<evidence type="ECO:0000256" key="2">
    <source>
        <dbReference type="PROSITE-ProRule" id="PRU00176"/>
    </source>
</evidence>
<dbReference type="Ensembl" id="ENSSHAT00000052196.1">
    <property type="protein sequence ID" value="ENSSHAP00000032406.1"/>
    <property type="gene ID" value="ENSSHAG00000029236.1"/>
</dbReference>
<dbReference type="InParanoid" id="A0A7N4V1J5"/>
<feature type="region of interest" description="Disordered" evidence="3">
    <location>
        <begin position="1"/>
        <end position="26"/>
    </location>
</feature>
<dbReference type="GO" id="GO:0000398">
    <property type="term" value="P:mRNA splicing, via spliceosome"/>
    <property type="evidence" value="ECO:0007669"/>
    <property type="project" value="TreeGrafter"/>
</dbReference>
<reference evidence="5" key="3">
    <citation type="submission" date="2025-09" db="UniProtKB">
        <authorList>
            <consortium name="Ensembl"/>
        </authorList>
    </citation>
    <scope>IDENTIFICATION</scope>
</reference>
<accession>A0A7N4V1J5</accession>
<evidence type="ECO:0000256" key="1">
    <source>
        <dbReference type="ARBA" id="ARBA00022884"/>
    </source>
</evidence>
<feature type="domain" description="RRM" evidence="4">
    <location>
        <begin position="31"/>
        <end position="77"/>
    </location>
</feature>
<dbReference type="InterPro" id="IPR000504">
    <property type="entry name" value="RRM_dom"/>
</dbReference>
<dbReference type="GO" id="GO:0003730">
    <property type="term" value="F:mRNA 3'-UTR binding"/>
    <property type="evidence" value="ECO:0007669"/>
    <property type="project" value="TreeGrafter"/>
</dbReference>
<protein>
    <recommendedName>
        <fullName evidence="4">RRM domain-containing protein</fullName>
    </recommendedName>
</protein>
<dbReference type="Pfam" id="PF00076">
    <property type="entry name" value="RRM_1"/>
    <property type="match status" value="1"/>
</dbReference>
<dbReference type="Gene3D" id="3.30.70.330">
    <property type="match status" value="1"/>
</dbReference>
<dbReference type="GO" id="GO:0051028">
    <property type="term" value="P:mRNA transport"/>
    <property type="evidence" value="ECO:0007669"/>
    <property type="project" value="TreeGrafter"/>
</dbReference>
<keyword evidence="1 2" id="KW-0694">RNA-binding</keyword>
<sequence>DLLESLSSRSAAGPRPEATNSTMEREKEQFHKLFIGGLNTEEHHLRDYFEEYGKIDTIEIITDRQSGKKKKGLFCLFAMGFTV</sequence>
<dbReference type="InterPro" id="IPR012677">
    <property type="entry name" value="Nucleotide-bd_a/b_plait_sf"/>
</dbReference>
<keyword evidence="6" id="KW-1185">Reference proteome</keyword>
<dbReference type="PANTHER" id="PTHR48026:SF13">
    <property type="entry name" value="HETEROGENEOUS NUCLEAR RIBONUCLEOPROTEINS A2_B1"/>
    <property type="match status" value="1"/>
</dbReference>
<reference evidence="5" key="2">
    <citation type="submission" date="2025-08" db="UniProtKB">
        <authorList>
            <consortium name="Ensembl"/>
        </authorList>
    </citation>
    <scope>IDENTIFICATION</scope>
</reference>
<dbReference type="PROSITE" id="PS50102">
    <property type="entry name" value="RRM"/>
    <property type="match status" value="1"/>
</dbReference>
<dbReference type="InterPro" id="IPR035979">
    <property type="entry name" value="RBD_domain_sf"/>
</dbReference>
<evidence type="ECO:0000259" key="4">
    <source>
        <dbReference type="PROSITE" id="PS50102"/>
    </source>
</evidence>
<proteinExistence type="predicted"/>
<dbReference type="SUPFAM" id="SSF54928">
    <property type="entry name" value="RNA-binding domain, RBD"/>
    <property type="match status" value="1"/>
</dbReference>
<dbReference type="GO" id="GO:0043047">
    <property type="term" value="F:single-stranded telomeric DNA binding"/>
    <property type="evidence" value="ECO:0007669"/>
    <property type="project" value="TreeGrafter"/>
</dbReference>
<dbReference type="Proteomes" id="UP000007648">
    <property type="component" value="Unassembled WGS sequence"/>
</dbReference>
<dbReference type="GeneTree" id="ENSGT01140000284402"/>
<evidence type="ECO:0000313" key="5">
    <source>
        <dbReference type="Ensembl" id="ENSSHAP00000032406.1"/>
    </source>
</evidence>
<dbReference type="PANTHER" id="PTHR48026">
    <property type="entry name" value="HOMOLOGOUS TO DROSOPHILA SQD (SQUID) PROTEIN"/>
    <property type="match status" value="1"/>
</dbReference>
<feature type="compositionally biased region" description="Polar residues" evidence="3">
    <location>
        <begin position="1"/>
        <end position="10"/>
    </location>
</feature>
<evidence type="ECO:0000256" key="3">
    <source>
        <dbReference type="SAM" id="MobiDB-lite"/>
    </source>
</evidence>